<feature type="compositionally biased region" description="Basic and acidic residues" evidence="1">
    <location>
        <begin position="1"/>
        <end position="10"/>
    </location>
</feature>
<evidence type="ECO:0000256" key="1">
    <source>
        <dbReference type="SAM" id="MobiDB-lite"/>
    </source>
</evidence>
<feature type="region of interest" description="Disordered" evidence="1">
    <location>
        <begin position="1"/>
        <end position="71"/>
    </location>
</feature>
<comment type="caution">
    <text evidence="2">The sequence shown here is derived from an EMBL/GenBank/DDBJ whole genome shotgun (WGS) entry which is preliminary data.</text>
</comment>
<accession>A0AAV7URY9</accession>
<sequence>MESGEKEQKKVQGGAADDGEEERKDGAGGQETGTLIGGSWIQDRSIPATGGIRTRKGEEETGTPCFKMKDNVQEADPALLKIPTEDTGIAEM</sequence>
<evidence type="ECO:0000313" key="2">
    <source>
        <dbReference type="EMBL" id="KAJ1190583.1"/>
    </source>
</evidence>
<name>A0AAV7URY9_PLEWA</name>
<protein>
    <submittedName>
        <fullName evidence="2">Uncharacterized protein</fullName>
    </submittedName>
</protein>
<organism evidence="2 3">
    <name type="scientific">Pleurodeles waltl</name>
    <name type="common">Iberian ribbed newt</name>
    <dbReference type="NCBI Taxonomy" id="8319"/>
    <lineage>
        <taxon>Eukaryota</taxon>
        <taxon>Metazoa</taxon>
        <taxon>Chordata</taxon>
        <taxon>Craniata</taxon>
        <taxon>Vertebrata</taxon>
        <taxon>Euteleostomi</taxon>
        <taxon>Amphibia</taxon>
        <taxon>Batrachia</taxon>
        <taxon>Caudata</taxon>
        <taxon>Salamandroidea</taxon>
        <taxon>Salamandridae</taxon>
        <taxon>Pleurodelinae</taxon>
        <taxon>Pleurodeles</taxon>
    </lineage>
</organism>
<evidence type="ECO:0000313" key="3">
    <source>
        <dbReference type="Proteomes" id="UP001066276"/>
    </source>
</evidence>
<dbReference type="Proteomes" id="UP001066276">
    <property type="component" value="Chromosome 3_1"/>
</dbReference>
<gene>
    <name evidence="2" type="ORF">NDU88_007321</name>
</gene>
<dbReference type="AlphaFoldDB" id="A0AAV7URY9"/>
<reference evidence="2" key="1">
    <citation type="journal article" date="2022" name="bioRxiv">
        <title>Sequencing and chromosome-scale assembly of the giantPleurodeles waltlgenome.</title>
        <authorList>
            <person name="Brown T."/>
            <person name="Elewa A."/>
            <person name="Iarovenko S."/>
            <person name="Subramanian E."/>
            <person name="Araus A.J."/>
            <person name="Petzold A."/>
            <person name="Susuki M."/>
            <person name="Suzuki K.-i.T."/>
            <person name="Hayashi T."/>
            <person name="Toyoda A."/>
            <person name="Oliveira C."/>
            <person name="Osipova E."/>
            <person name="Leigh N.D."/>
            <person name="Simon A."/>
            <person name="Yun M.H."/>
        </authorList>
    </citation>
    <scope>NUCLEOTIDE SEQUENCE</scope>
    <source>
        <strain evidence="2">20211129_DDA</strain>
        <tissue evidence="2">Liver</tissue>
    </source>
</reference>
<keyword evidence="3" id="KW-1185">Reference proteome</keyword>
<proteinExistence type="predicted"/>
<dbReference type="EMBL" id="JANPWB010000005">
    <property type="protein sequence ID" value="KAJ1190583.1"/>
    <property type="molecule type" value="Genomic_DNA"/>
</dbReference>